<dbReference type="SUPFAM" id="SSF51735">
    <property type="entry name" value="NAD(P)-binding Rossmann-fold domains"/>
    <property type="match status" value="1"/>
</dbReference>
<feature type="domain" description="UDP-glucose/GDP-mannose dehydrogenase C-terminal" evidence="11">
    <location>
        <begin position="320"/>
        <end position="428"/>
    </location>
</feature>
<dbReference type="InterPro" id="IPR017476">
    <property type="entry name" value="UDP-Glc/GDP-Man"/>
</dbReference>
<evidence type="ECO:0000256" key="6">
    <source>
        <dbReference type="ARBA" id="ARBA00047473"/>
    </source>
</evidence>
<dbReference type="InterPro" id="IPR036220">
    <property type="entry name" value="UDP-Glc/GDP-Man_DH_C_sf"/>
</dbReference>
<dbReference type="KEGG" id="hadh:FRZ61_03380"/>
<feature type="binding site" evidence="10">
    <location>
        <position position="38"/>
    </location>
    <ligand>
        <name>NAD(+)</name>
        <dbReference type="ChEBI" id="CHEBI:57540"/>
    </ligand>
</feature>
<dbReference type="PIRSF" id="PIRSF500134">
    <property type="entry name" value="UDPglc_DH_bac"/>
    <property type="match status" value="1"/>
</dbReference>
<evidence type="ECO:0000256" key="2">
    <source>
        <dbReference type="ARBA" id="ARBA00006601"/>
    </source>
</evidence>
<dbReference type="Pfam" id="PF03720">
    <property type="entry name" value="UDPG_MGDP_dh_C"/>
    <property type="match status" value="1"/>
</dbReference>
<feature type="binding site" evidence="9">
    <location>
        <begin position="260"/>
        <end position="264"/>
    </location>
    <ligand>
        <name>substrate</name>
    </ligand>
</feature>
<feature type="binding site" evidence="10">
    <location>
        <position position="33"/>
    </location>
    <ligand>
        <name>NAD(+)</name>
        <dbReference type="ChEBI" id="CHEBI:57540"/>
    </ligand>
</feature>
<dbReference type="PIRSF" id="PIRSF000124">
    <property type="entry name" value="UDPglc_GDPman_dh"/>
    <property type="match status" value="1"/>
</dbReference>
<feature type="binding site" evidence="9">
    <location>
        <begin position="161"/>
        <end position="164"/>
    </location>
    <ligand>
        <name>substrate</name>
    </ligand>
</feature>
<keyword evidence="4 7" id="KW-0560">Oxidoreductase</keyword>
<reference evidence="12 13" key="1">
    <citation type="submission" date="2019-08" db="EMBL/GenBank/DDBJ databases">
        <title>Hyperibacter terrae gen. nov., sp. nov. and Hyperibacter viscosus sp. nov., two new members in the family Rhodospirillaceae isolated from the rhizosphere of Hypericum perforatum.</title>
        <authorList>
            <person name="Noviana Z."/>
        </authorList>
    </citation>
    <scope>NUCLEOTIDE SEQUENCE [LARGE SCALE GENOMIC DNA]</scope>
    <source>
        <strain evidence="12 13">R5959</strain>
    </source>
</reference>
<dbReference type="PROSITE" id="PS51257">
    <property type="entry name" value="PROKAR_LIPOPROTEIN"/>
    <property type="match status" value="1"/>
</dbReference>
<dbReference type="NCBIfam" id="TIGR03026">
    <property type="entry name" value="NDP-sugDHase"/>
    <property type="match status" value="1"/>
</dbReference>
<accession>A0A5J6MT37</accession>
<feature type="binding site" evidence="10">
    <location>
        <position position="334"/>
    </location>
    <ligand>
        <name>NAD(+)</name>
        <dbReference type="ChEBI" id="CHEBI:57540"/>
    </ligand>
</feature>
<dbReference type="GO" id="GO:0000271">
    <property type="term" value="P:polysaccharide biosynthetic process"/>
    <property type="evidence" value="ECO:0007669"/>
    <property type="project" value="InterPro"/>
</dbReference>
<dbReference type="Pfam" id="PF03721">
    <property type="entry name" value="UDPG_MGDP_dh_N"/>
    <property type="match status" value="1"/>
</dbReference>
<evidence type="ECO:0000256" key="9">
    <source>
        <dbReference type="PIRSR" id="PIRSR500134-2"/>
    </source>
</evidence>
<feature type="binding site" evidence="10">
    <location>
        <position position="274"/>
    </location>
    <ligand>
        <name>NAD(+)</name>
        <dbReference type="ChEBI" id="CHEBI:57540"/>
    </ligand>
</feature>
<dbReference type="EMBL" id="CP042582">
    <property type="protein sequence ID" value="QEX20421.1"/>
    <property type="molecule type" value="Genomic_DNA"/>
</dbReference>
<feature type="binding site" evidence="10">
    <location>
        <position position="164"/>
    </location>
    <ligand>
        <name>NAD(+)</name>
        <dbReference type="ChEBI" id="CHEBI:57540"/>
    </ligand>
</feature>
<evidence type="ECO:0000313" key="13">
    <source>
        <dbReference type="Proteomes" id="UP000325797"/>
    </source>
</evidence>
<evidence type="ECO:0000256" key="4">
    <source>
        <dbReference type="ARBA" id="ARBA00023002"/>
    </source>
</evidence>
<feature type="active site" description="Nucleophile" evidence="8">
    <location>
        <position position="271"/>
    </location>
</feature>
<feature type="binding site" evidence="9">
    <location>
        <position position="213"/>
    </location>
    <ligand>
        <name>substrate</name>
    </ligand>
</feature>
<name>A0A5J6MT37_9PROT</name>
<dbReference type="PANTHER" id="PTHR43750:SF1">
    <property type="entry name" value="GDP-MANNOSE 6-DEHYDROGENASE"/>
    <property type="match status" value="1"/>
</dbReference>
<dbReference type="GO" id="GO:0003979">
    <property type="term" value="F:UDP-glucose 6-dehydrogenase activity"/>
    <property type="evidence" value="ECO:0007669"/>
    <property type="project" value="UniProtKB-EC"/>
</dbReference>
<sequence length="440" mass="47533">MNSVKISIFGLGYVGAVSVGCLAERGHQIVGVDVNPTKTAFIARGQSPVIEAKIADLIAKGVREGRLTGTTDGPAAVAVTDLAFVCVGTPSQQNGNLDLSYVRGVCEEIGAALKARKDFFVVVMRSTVLPGTTRELVIPLLERASGKKAGVDFGVCFNPEFLREGTAVDDFFGPPKTVIGATDERSRKILASLYDGIDAPMIHTEIEIAEMVKYADNAWHALKVGFGNEIGAIAKALGIDGHKVMDIFCRDTKLNISPKYLKPGFSFGGSCLPKDLRALNYRARRLDLDLPILSAVLPSNERHTGAGFRMIADQGNRRVGVLGLSFKAGTDDLRESPMVDVVEQLIGKGYDVRIFDRNVKLAGLMGSNKSYLLNHIPHIFNLVVDSIDAVVDHAETLVIGNNDPVHGEVFEKVKNGQVIVDFARIGNRSSDGQRYHGICW</sequence>
<evidence type="ECO:0000256" key="5">
    <source>
        <dbReference type="ARBA" id="ARBA00023027"/>
    </source>
</evidence>
<dbReference type="InterPro" id="IPR008927">
    <property type="entry name" value="6-PGluconate_DH-like_C_sf"/>
</dbReference>
<keyword evidence="13" id="KW-1185">Reference proteome</keyword>
<dbReference type="InterPro" id="IPR014027">
    <property type="entry name" value="UDP-Glc/GDP-Man_DH_C"/>
</dbReference>
<dbReference type="InterPro" id="IPR028357">
    <property type="entry name" value="UDPglc_DH_bac"/>
</dbReference>
<evidence type="ECO:0000256" key="10">
    <source>
        <dbReference type="PIRSR" id="PIRSR500134-3"/>
    </source>
</evidence>
<gene>
    <name evidence="12" type="primary">algD</name>
    <name evidence="12" type="ORF">FRZ61_03380</name>
</gene>
<dbReference type="SUPFAM" id="SSF48179">
    <property type="entry name" value="6-phosphogluconate dehydrogenase C-terminal domain-like"/>
    <property type="match status" value="1"/>
</dbReference>
<feature type="binding site" evidence="10">
    <location>
        <position position="89"/>
    </location>
    <ligand>
        <name>NAD(+)</name>
        <dbReference type="ChEBI" id="CHEBI:57540"/>
    </ligand>
</feature>
<dbReference type="UniPathway" id="UPA00038">
    <property type="reaction ID" value="UER00491"/>
</dbReference>
<dbReference type="InterPro" id="IPR036291">
    <property type="entry name" value="NAD(P)-bd_dom_sf"/>
</dbReference>
<evidence type="ECO:0000256" key="1">
    <source>
        <dbReference type="ARBA" id="ARBA00004701"/>
    </source>
</evidence>
<feature type="binding site" evidence="9">
    <location>
        <position position="327"/>
    </location>
    <ligand>
        <name>substrate</name>
    </ligand>
</feature>
<dbReference type="Proteomes" id="UP000325797">
    <property type="component" value="Chromosome"/>
</dbReference>
<dbReference type="SUPFAM" id="SSF52413">
    <property type="entry name" value="UDP-glucose/GDP-mannose dehydrogenase C-terminal domain"/>
    <property type="match status" value="1"/>
</dbReference>
<evidence type="ECO:0000256" key="3">
    <source>
        <dbReference type="ARBA" id="ARBA00012954"/>
    </source>
</evidence>
<comment type="similarity">
    <text evidence="2 7">Belongs to the UDP-glucose/GDP-mannose dehydrogenase family.</text>
</comment>
<comment type="catalytic activity">
    <reaction evidence="6 7">
        <text>UDP-alpha-D-glucose + 2 NAD(+) + H2O = UDP-alpha-D-glucuronate + 2 NADH + 3 H(+)</text>
        <dbReference type="Rhea" id="RHEA:23596"/>
        <dbReference type="ChEBI" id="CHEBI:15377"/>
        <dbReference type="ChEBI" id="CHEBI:15378"/>
        <dbReference type="ChEBI" id="CHEBI:57540"/>
        <dbReference type="ChEBI" id="CHEBI:57945"/>
        <dbReference type="ChEBI" id="CHEBI:58052"/>
        <dbReference type="ChEBI" id="CHEBI:58885"/>
        <dbReference type="EC" id="1.1.1.22"/>
    </reaction>
</comment>
<dbReference type="AlphaFoldDB" id="A0A5J6MT37"/>
<keyword evidence="5 7" id="KW-0520">NAD</keyword>
<evidence type="ECO:0000313" key="12">
    <source>
        <dbReference type="EMBL" id="QEX20421.1"/>
    </source>
</evidence>
<evidence type="ECO:0000256" key="8">
    <source>
        <dbReference type="PIRSR" id="PIRSR500134-1"/>
    </source>
</evidence>
<dbReference type="InterPro" id="IPR014026">
    <property type="entry name" value="UDP-Glc/GDP-Man_DH_dimer"/>
</dbReference>
<dbReference type="PANTHER" id="PTHR43750">
    <property type="entry name" value="UDP-GLUCOSE 6-DEHYDROGENASE TUAD"/>
    <property type="match status" value="1"/>
</dbReference>
<dbReference type="Gene3D" id="3.40.50.720">
    <property type="entry name" value="NAD(P)-binding Rossmann-like Domain"/>
    <property type="match status" value="2"/>
</dbReference>
<comment type="pathway">
    <text evidence="1">Nucleotide-sugar biosynthesis; UDP-alpha-D-glucuronate biosynthesis; UDP-alpha-D-glucuronate from UDP-alpha-D-glucose: step 1/1.</text>
</comment>
<feature type="binding site" evidence="9">
    <location>
        <position position="268"/>
    </location>
    <ligand>
        <name>substrate</name>
    </ligand>
</feature>
<protein>
    <recommendedName>
        <fullName evidence="3 7">UDP-glucose 6-dehydrogenase</fullName>
        <ecNumber evidence="3 7">1.1.1.22</ecNumber>
    </recommendedName>
</protein>
<organism evidence="12 13">
    <name type="scientific">Hypericibacter adhaerens</name>
    <dbReference type="NCBI Taxonomy" id="2602016"/>
    <lineage>
        <taxon>Bacteria</taxon>
        <taxon>Pseudomonadati</taxon>
        <taxon>Pseudomonadota</taxon>
        <taxon>Alphaproteobacteria</taxon>
        <taxon>Rhodospirillales</taxon>
        <taxon>Dongiaceae</taxon>
        <taxon>Hypericibacter</taxon>
    </lineage>
</organism>
<dbReference type="Pfam" id="PF00984">
    <property type="entry name" value="UDPG_MGDP_dh"/>
    <property type="match status" value="1"/>
</dbReference>
<evidence type="ECO:0000256" key="7">
    <source>
        <dbReference type="PIRNR" id="PIRNR000124"/>
    </source>
</evidence>
<dbReference type="EC" id="1.1.1.22" evidence="3 7"/>
<proteinExistence type="inferred from homology"/>
<dbReference type="GO" id="GO:0051287">
    <property type="term" value="F:NAD binding"/>
    <property type="evidence" value="ECO:0007669"/>
    <property type="project" value="InterPro"/>
</dbReference>
<dbReference type="SMART" id="SM00984">
    <property type="entry name" value="UDPG_MGDP_dh_C"/>
    <property type="match status" value="1"/>
</dbReference>
<dbReference type="Gene3D" id="1.20.5.170">
    <property type="match status" value="1"/>
</dbReference>
<evidence type="ECO:0000259" key="11">
    <source>
        <dbReference type="SMART" id="SM00984"/>
    </source>
</evidence>
<feature type="binding site" evidence="10">
    <location>
        <position position="127"/>
    </location>
    <ligand>
        <name>NAD(+)</name>
        <dbReference type="ChEBI" id="CHEBI:57540"/>
    </ligand>
</feature>
<dbReference type="InterPro" id="IPR001732">
    <property type="entry name" value="UDP-Glc/GDP-Man_DH_N"/>
</dbReference>
<dbReference type="GO" id="GO:0006065">
    <property type="term" value="P:UDP-glucuronate biosynthetic process"/>
    <property type="evidence" value="ECO:0007669"/>
    <property type="project" value="UniProtKB-UniPathway"/>
</dbReference>